<evidence type="ECO:0000313" key="3">
    <source>
        <dbReference type="Proteomes" id="UP000254161"/>
    </source>
</evidence>
<dbReference type="Pfam" id="PF12728">
    <property type="entry name" value="HTH_17"/>
    <property type="match status" value="1"/>
</dbReference>
<name>A0A381EGY5_CAMUP</name>
<evidence type="ECO:0000313" key="2">
    <source>
        <dbReference type="EMBL" id="SUX26173.1"/>
    </source>
</evidence>
<feature type="domain" description="Helix-turn-helix" evidence="1">
    <location>
        <begin position="19"/>
        <end position="67"/>
    </location>
</feature>
<dbReference type="SUPFAM" id="SSF46955">
    <property type="entry name" value="Putative DNA-binding domain"/>
    <property type="match status" value="1"/>
</dbReference>
<gene>
    <name evidence="2" type="ORF">NCTC12264_00394</name>
</gene>
<dbReference type="InterPro" id="IPR009061">
    <property type="entry name" value="DNA-bd_dom_put_sf"/>
</dbReference>
<organism evidence="2 3">
    <name type="scientific">Campylobacter upsaliensis</name>
    <dbReference type="NCBI Taxonomy" id="28080"/>
    <lineage>
        <taxon>Bacteria</taxon>
        <taxon>Pseudomonadati</taxon>
        <taxon>Campylobacterota</taxon>
        <taxon>Epsilonproteobacteria</taxon>
        <taxon>Campylobacterales</taxon>
        <taxon>Campylobacteraceae</taxon>
        <taxon>Campylobacter</taxon>
    </lineage>
</organism>
<dbReference type="AlphaFoldDB" id="A0A381EGY5"/>
<dbReference type="EMBL" id="UFUZ01000001">
    <property type="protein sequence ID" value="SUX26173.1"/>
    <property type="molecule type" value="Genomic_DNA"/>
</dbReference>
<reference evidence="2 3" key="1">
    <citation type="submission" date="2018-06" db="EMBL/GenBank/DDBJ databases">
        <authorList>
            <consortium name="Pathogen Informatics"/>
            <person name="Doyle S."/>
        </authorList>
    </citation>
    <scope>NUCLEOTIDE SEQUENCE [LARGE SCALE GENOMIC DNA]</scope>
    <source>
        <strain evidence="2 3">NCTC12264</strain>
    </source>
</reference>
<proteinExistence type="predicted"/>
<dbReference type="InterPro" id="IPR041657">
    <property type="entry name" value="HTH_17"/>
</dbReference>
<accession>A0A381EGY5</accession>
<protein>
    <submittedName>
        <fullName evidence="2">DNA binding domain-containing protein</fullName>
    </submittedName>
</protein>
<dbReference type="Proteomes" id="UP000254161">
    <property type="component" value="Unassembled WGS sequence"/>
</dbReference>
<evidence type="ECO:0000259" key="1">
    <source>
        <dbReference type="Pfam" id="PF12728"/>
    </source>
</evidence>
<sequence>MLKINNKDYVENISFNEVFLTPKEVSLYYKIPLSTQVAFRKKGLPYYKIGKIVRYKKNDLLLWLESQKEC</sequence>
<dbReference type="RefSeq" id="WP_181892442.1">
    <property type="nucleotide sequence ID" value="NZ_JANKIP010000040.1"/>
</dbReference>